<dbReference type="Gramene" id="CDF39612">
    <property type="protein sequence ID" value="CDF39612"/>
    <property type="gene ID" value="CHC_T00000363001"/>
</dbReference>
<keyword evidence="2" id="KW-0472">Membrane</keyword>
<dbReference type="EMBL" id="HG002055">
    <property type="protein sequence ID" value="CDF39612.1"/>
    <property type="molecule type" value="Genomic_DNA"/>
</dbReference>
<keyword evidence="2" id="KW-0812">Transmembrane</keyword>
<keyword evidence="4" id="KW-1185">Reference proteome</keyword>
<evidence type="ECO:0000313" key="3">
    <source>
        <dbReference type="EMBL" id="CDF39612.1"/>
    </source>
</evidence>
<evidence type="ECO:0000256" key="2">
    <source>
        <dbReference type="SAM" id="Phobius"/>
    </source>
</evidence>
<evidence type="ECO:0000256" key="1">
    <source>
        <dbReference type="SAM" id="MobiDB-lite"/>
    </source>
</evidence>
<dbReference type="KEGG" id="ccp:CHC_T00000363001"/>
<feature type="transmembrane region" description="Helical" evidence="2">
    <location>
        <begin position="177"/>
        <end position="201"/>
    </location>
</feature>
<dbReference type="Proteomes" id="UP000012073">
    <property type="component" value="Unassembled WGS sequence"/>
</dbReference>
<name>R7QM80_CHOCR</name>
<feature type="compositionally biased region" description="Basic residues" evidence="1">
    <location>
        <begin position="8"/>
        <end position="26"/>
    </location>
</feature>
<feature type="compositionally biased region" description="Basic and acidic residues" evidence="1">
    <location>
        <begin position="74"/>
        <end position="90"/>
    </location>
</feature>
<organism evidence="3 4">
    <name type="scientific">Chondrus crispus</name>
    <name type="common">Carrageen Irish moss</name>
    <name type="synonym">Polymorpha crispa</name>
    <dbReference type="NCBI Taxonomy" id="2769"/>
    <lineage>
        <taxon>Eukaryota</taxon>
        <taxon>Rhodophyta</taxon>
        <taxon>Florideophyceae</taxon>
        <taxon>Rhodymeniophycidae</taxon>
        <taxon>Gigartinales</taxon>
        <taxon>Gigartinaceae</taxon>
        <taxon>Chondrus</taxon>
    </lineage>
</organism>
<evidence type="ECO:0000313" key="4">
    <source>
        <dbReference type="Proteomes" id="UP000012073"/>
    </source>
</evidence>
<feature type="compositionally biased region" description="Basic residues" evidence="1">
    <location>
        <begin position="54"/>
        <end position="73"/>
    </location>
</feature>
<sequence>LQAPRYPHQCRHTSPRRHGSRRRRRVCPVQLTPREGHTCDVESATREGATEKGKQKHSNTPHRNRHTHTRTKRAREEEREEERDRERERADAWNHEQRLISTRPSLACMVHGPFLCRFLRYMQCLSSLAIGRSRKCTFAKSGVEHALGCVCFTCLCHQSPFFFSFHFSPLCLTQHSFFILISSSLSTMPLALLACSAWCAMQIMLTDNRGRIAPQQITMSSPCSALCTGCIYTYGRQGHAWAYAWGCKADCFDVTRRSPLV</sequence>
<proteinExistence type="predicted"/>
<feature type="compositionally biased region" description="Basic and acidic residues" evidence="1">
    <location>
        <begin position="34"/>
        <end position="53"/>
    </location>
</feature>
<keyword evidence="2" id="KW-1133">Transmembrane helix</keyword>
<feature type="non-terminal residue" evidence="3">
    <location>
        <position position="1"/>
    </location>
</feature>
<dbReference type="AlphaFoldDB" id="R7QM80"/>
<feature type="region of interest" description="Disordered" evidence="1">
    <location>
        <begin position="1"/>
        <end position="90"/>
    </location>
</feature>
<accession>R7QM80</accession>
<gene>
    <name evidence="3" type="ORF">CHC_T00000363001</name>
</gene>
<dbReference type="RefSeq" id="XP_005709906.1">
    <property type="nucleotide sequence ID" value="XM_005709849.1"/>
</dbReference>
<protein>
    <submittedName>
        <fullName evidence="3">Uncharacterized protein</fullName>
    </submittedName>
</protein>
<reference evidence="4" key="1">
    <citation type="journal article" date="2013" name="Proc. Natl. Acad. Sci. U.S.A.">
        <title>Genome structure and metabolic features in the red seaweed Chondrus crispus shed light on evolution of the Archaeplastida.</title>
        <authorList>
            <person name="Collen J."/>
            <person name="Porcel B."/>
            <person name="Carre W."/>
            <person name="Ball S.G."/>
            <person name="Chaparro C."/>
            <person name="Tonon T."/>
            <person name="Barbeyron T."/>
            <person name="Michel G."/>
            <person name="Noel B."/>
            <person name="Valentin K."/>
            <person name="Elias M."/>
            <person name="Artiguenave F."/>
            <person name="Arun A."/>
            <person name="Aury J.M."/>
            <person name="Barbosa-Neto J.F."/>
            <person name="Bothwell J.H."/>
            <person name="Bouget F.Y."/>
            <person name="Brillet L."/>
            <person name="Cabello-Hurtado F."/>
            <person name="Capella-Gutierrez S."/>
            <person name="Charrier B."/>
            <person name="Cladiere L."/>
            <person name="Cock J.M."/>
            <person name="Coelho S.M."/>
            <person name="Colleoni C."/>
            <person name="Czjzek M."/>
            <person name="Da Silva C."/>
            <person name="Delage L."/>
            <person name="Denoeud F."/>
            <person name="Deschamps P."/>
            <person name="Dittami S.M."/>
            <person name="Gabaldon T."/>
            <person name="Gachon C.M."/>
            <person name="Groisillier A."/>
            <person name="Herve C."/>
            <person name="Jabbari K."/>
            <person name="Katinka M."/>
            <person name="Kloareg B."/>
            <person name="Kowalczyk N."/>
            <person name="Labadie K."/>
            <person name="Leblanc C."/>
            <person name="Lopez P.J."/>
            <person name="McLachlan D.H."/>
            <person name="Meslet-Cladiere L."/>
            <person name="Moustafa A."/>
            <person name="Nehr Z."/>
            <person name="Nyvall Collen P."/>
            <person name="Panaud O."/>
            <person name="Partensky F."/>
            <person name="Poulain J."/>
            <person name="Rensing S.A."/>
            <person name="Rousvoal S."/>
            <person name="Samson G."/>
            <person name="Symeonidi A."/>
            <person name="Weissenbach J."/>
            <person name="Zambounis A."/>
            <person name="Wincker P."/>
            <person name="Boyen C."/>
        </authorList>
    </citation>
    <scope>NUCLEOTIDE SEQUENCE [LARGE SCALE GENOMIC DNA]</scope>
    <source>
        <strain evidence="4">cv. Stackhouse</strain>
    </source>
</reference>
<dbReference type="GeneID" id="17317614"/>